<comment type="subunit">
    <text evidence="8">Part of the Bam complex.</text>
</comment>
<evidence type="ECO:0000256" key="8">
    <source>
        <dbReference type="HAMAP-Rule" id="MF_01430"/>
    </source>
</evidence>
<organism evidence="11 12">
    <name type="scientific">Sulfurifustis variabilis</name>
    <dbReference type="NCBI Taxonomy" id="1675686"/>
    <lineage>
        <taxon>Bacteria</taxon>
        <taxon>Pseudomonadati</taxon>
        <taxon>Pseudomonadota</taxon>
        <taxon>Gammaproteobacteria</taxon>
        <taxon>Acidiferrobacterales</taxon>
        <taxon>Acidiferrobacteraceae</taxon>
        <taxon>Sulfurifustis</taxon>
    </lineage>
</organism>
<comment type="subcellular location">
    <subcellularLocation>
        <location evidence="8">Cell outer membrane</location>
    </subcellularLocation>
    <subcellularLocation>
        <location evidence="1">Membrane</location>
    </subcellularLocation>
</comment>
<keyword evidence="7 8" id="KW-0998">Cell outer membrane</keyword>
<evidence type="ECO:0000256" key="1">
    <source>
        <dbReference type="ARBA" id="ARBA00004370"/>
    </source>
</evidence>
<feature type="domain" description="POTRA" evidence="10">
    <location>
        <begin position="24"/>
        <end position="91"/>
    </location>
</feature>
<dbReference type="PROSITE" id="PS51779">
    <property type="entry name" value="POTRA"/>
    <property type="match status" value="5"/>
</dbReference>
<feature type="domain" description="POTRA" evidence="10">
    <location>
        <begin position="347"/>
        <end position="421"/>
    </location>
</feature>
<feature type="chain" id="PRO_5009003933" description="Outer membrane protein assembly factor BamA" evidence="8">
    <location>
        <begin position="21"/>
        <end position="762"/>
    </location>
</feature>
<evidence type="ECO:0000256" key="5">
    <source>
        <dbReference type="ARBA" id="ARBA00022737"/>
    </source>
</evidence>
<evidence type="ECO:0000256" key="9">
    <source>
        <dbReference type="NCBIfam" id="TIGR03303"/>
    </source>
</evidence>
<dbReference type="Proteomes" id="UP000218899">
    <property type="component" value="Chromosome"/>
</dbReference>
<keyword evidence="3 8" id="KW-0812">Transmembrane</keyword>
<dbReference type="GO" id="GO:0051205">
    <property type="term" value="P:protein insertion into membrane"/>
    <property type="evidence" value="ECO:0007669"/>
    <property type="project" value="UniProtKB-UniRule"/>
</dbReference>
<dbReference type="OrthoDB" id="9803054at2"/>
<dbReference type="Gene3D" id="3.10.20.310">
    <property type="entry name" value="membrane protein fhac"/>
    <property type="match status" value="5"/>
</dbReference>
<evidence type="ECO:0000259" key="10">
    <source>
        <dbReference type="PROSITE" id="PS51779"/>
    </source>
</evidence>
<dbReference type="NCBIfam" id="TIGR03303">
    <property type="entry name" value="OM_YaeT"/>
    <property type="match status" value="1"/>
</dbReference>
<accession>A0A1B4V9L5</accession>
<keyword evidence="6 8" id="KW-0472">Membrane</keyword>
<feature type="domain" description="POTRA" evidence="10">
    <location>
        <begin position="92"/>
        <end position="172"/>
    </location>
</feature>
<keyword evidence="2 8" id="KW-1134">Transmembrane beta strand</keyword>
<comment type="similarity">
    <text evidence="8">Belongs to the BamA family.</text>
</comment>
<keyword evidence="12" id="KW-1185">Reference proteome</keyword>
<evidence type="ECO:0000313" key="12">
    <source>
        <dbReference type="Proteomes" id="UP000218899"/>
    </source>
</evidence>
<evidence type="ECO:0000256" key="7">
    <source>
        <dbReference type="ARBA" id="ARBA00023237"/>
    </source>
</evidence>
<dbReference type="Pfam" id="PF07244">
    <property type="entry name" value="POTRA"/>
    <property type="match status" value="5"/>
</dbReference>
<dbReference type="InterPro" id="IPR023707">
    <property type="entry name" value="OM_assembly_BamA"/>
</dbReference>
<dbReference type="EMBL" id="AP014936">
    <property type="protein sequence ID" value="BAU48184.1"/>
    <property type="molecule type" value="Genomic_DNA"/>
</dbReference>
<feature type="domain" description="POTRA" evidence="10">
    <location>
        <begin position="266"/>
        <end position="344"/>
    </location>
</feature>
<dbReference type="InterPro" id="IPR034746">
    <property type="entry name" value="POTRA"/>
</dbReference>
<evidence type="ECO:0000256" key="3">
    <source>
        <dbReference type="ARBA" id="ARBA00022692"/>
    </source>
</evidence>
<dbReference type="InterPro" id="IPR039910">
    <property type="entry name" value="D15-like"/>
</dbReference>
<evidence type="ECO:0000313" key="11">
    <source>
        <dbReference type="EMBL" id="BAU48184.1"/>
    </source>
</evidence>
<dbReference type="GO" id="GO:0043165">
    <property type="term" value="P:Gram-negative-bacterium-type cell outer membrane assembly"/>
    <property type="evidence" value="ECO:0007669"/>
    <property type="project" value="UniProtKB-UniRule"/>
</dbReference>
<name>A0A1B4V9L5_9GAMM</name>
<sequence length="762" mass="84987" precursor="true">MKRPLVALVVGALLPAQAPALESFVVKDIRVEGLQRIAAGTVFNYLPLKVGDTLNDKGAQDAIRALYKTGFFRDVRLERQGNVLIVSVIERPSIAGIRLVGTREFSEEDLKKGLKEVGLAEGRIFNKTLLDRIEQELRQQYFARGFYAVSIRPTVTPLERNRVDIEIAVTEGRPARIREITLVGNGKFRDKELLDLFTLGPAPWWALFSSRDQYSKQKLAGDLERLRNHYQDRGFLEFNIESTQVSITPDKEDIYITVNLSEGKRYTVTGFKLAGTFVVPEEDLRKLVELEAGSVFSRKAVTESAKRISDRLANEGYAFANVNPVPDVDRDKATVAFTFVIDPGKRTYVRRVNFSGNVTTRDEVLRREMRQLEGGWYSSEKIQRSRVRLQRLGFFEDVNIETPQVPGTSDQVDINVTVKERSTGNLLFGVGYSDSDGFIINASVTESNLFGTGKELSARFDNSDATTNFSIRYVNPYYTRDGVSRGFTVYSSSIDAAELNTAAYNTQTTGAGVFYGIPLSEFHRLTVGLDAERIDIETTTDSALVAQDFVATEGSPVDLAKATLSWSSDSLDSALFPTRGFLQRLSAEASFPGSDVEYYKLTYLIGKYWPISERTTFKLRAELGYGDGYGESAQLPFFKNYFAGGSSTVRGFSSRSLGPVDQNTLDPIGGNRRVLGNMELLFPVPGMSADNKAVRMSWFVDGGMVYGPEERFDLGELRYSTGLAFNWFSPVGPLSFSYAFPLNDEPDDDTESFQFTLGVPFR</sequence>
<dbReference type="RefSeq" id="WP_096460725.1">
    <property type="nucleotide sequence ID" value="NZ_AP014936.1"/>
</dbReference>
<keyword evidence="4 8" id="KW-0732">Signal</keyword>
<protein>
    <recommendedName>
        <fullName evidence="8 9">Outer membrane protein assembly factor BamA</fullName>
    </recommendedName>
</protein>
<feature type="signal peptide" evidence="8">
    <location>
        <begin position="1"/>
        <end position="20"/>
    </location>
</feature>
<dbReference type="KEGG" id="sva:SVA_1624"/>
<dbReference type="Pfam" id="PF01103">
    <property type="entry name" value="Omp85"/>
    <property type="match status" value="1"/>
</dbReference>
<evidence type="ECO:0000256" key="4">
    <source>
        <dbReference type="ARBA" id="ARBA00022729"/>
    </source>
</evidence>
<evidence type="ECO:0000256" key="6">
    <source>
        <dbReference type="ARBA" id="ARBA00023136"/>
    </source>
</evidence>
<feature type="domain" description="POTRA" evidence="10">
    <location>
        <begin position="175"/>
        <end position="263"/>
    </location>
</feature>
<dbReference type="PANTHER" id="PTHR12815:SF23">
    <property type="entry name" value="OUTER MEMBRANE PROTEIN ASSEMBLY FACTOR BAMA"/>
    <property type="match status" value="1"/>
</dbReference>
<dbReference type="Gene3D" id="2.40.160.50">
    <property type="entry name" value="membrane protein fhac: a member of the omp85/tpsb transporter family"/>
    <property type="match status" value="1"/>
</dbReference>
<proteinExistence type="inferred from homology"/>
<evidence type="ECO:0000256" key="2">
    <source>
        <dbReference type="ARBA" id="ARBA00022452"/>
    </source>
</evidence>
<dbReference type="AlphaFoldDB" id="A0A1B4V9L5"/>
<comment type="function">
    <text evidence="8">Part of the outer membrane protein assembly complex, which is involved in assembly and insertion of beta-barrel proteins into the outer membrane.</text>
</comment>
<dbReference type="HAMAP" id="MF_01430">
    <property type="entry name" value="OM_assembly_BamA"/>
    <property type="match status" value="1"/>
</dbReference>
<dbReference type="FunFam" id="3.10.20.310:FF:000003">
    <property type="entry name" value="Outer membrane protein assembly factor BamA"/>
    <property type="match status" value="1"/>
</dbReference>
<dbReference type="PIRSF" id="PIRSF006076">
    <property type="entry name" value="OM_assembly_OMP85"/>
    <property type="match status" value="1"/>
</dbReference>
<reference evidence="11 12" key="1">
    <citation type="submission" date="2015-08" db="EMBL/GenBank/DDBJ databases">
        <title>Complete genome sequence of Sulfurifustis variabilis.</title>
        <authorList>
            <person name="Miura A."/>
            <person name="Kojima H."/>
            <person name="Fukui M."/>
        </authorList>
    </citation>
    <scope>NUCLEOTIDE SEQUENCE [LARGE SCALE GENOMIC DNA]</scope>
    <source>
        <strain evidence="12">skN76</strain>
    </source>
</reference>
<gene>
    <name evidence="8" type="primary">bamA</name>
    <name evidence="11" type="ORF">SVA_1624</name>
</gene>
<dbReference type="PANTHER" id="PTHR12815">
    <property type="entry name" value="SORTING AND ASSEMBLY MACHINERY SAMM50 PROTEIN FAMILY MEMBER"/>
    <property type="match status" value="1"/>
</dbReference>
<dbReference type="FunFam" id="3.10.20.310:FF:000001">
    <property type="entry name" value="Outer membrane protein assembly factor BamA"/>
    <property type="match status" value="1"/>
</dbReference>
<keyword evidence="5 8" id="KW-0677">Repeat</keyword>
<dbReference type="InterPro" id="IPR010827">
    <property type="entry name" value="BamA/TamA_POTRA"/>
</dbReference>
<dbReference type="GO" id="GO:1990063">
    <property type="term" value="C:Bam protein complex"/>
    <property type="evidence" value="ECO:0007669"/>
    <property type="project" value="TreeGrafter"/>
</dbReference>
<dbReference type="InterPro" id="IPR000184">
    <property type="entry name" value="Bac_surfAg_D15"/>
</dbReference>